<keyword evidence="4" id="KW-1185">Reference proteome</keyword>
<dbReference type="Pfam" id="PF10442">
    <property type="entry name" value="FIST_C"/>
    <property type="match status" value="1"/>
</dbReference>
<evidence type="ECO:0000259" key="1">
    <source>
        <dbReference type="SMART" id="SM00897"/>
    </source>
</evidence>
<feature type="domain" description="FIST" evidence="1">
    <location>
        <begin position="28"/>
        <end position="231"/>
    </location>
</feature>
<dbReference type="InterPro" id="IPR019494">
    <property type="entry name" value="FIST_C"/>
</dbReference>
<dbReference type="Proteomes" id="UP001549363">
    <property type="component" value="Unassembled WGS sequence"/>
</dbReference>
<gene>
    <name evidence="3" type="ORF">ABIA69_000419</name>
</gene>
<sequence length="376" mass="42058">MSDILSALSTTRDTAQAFREVSAQLHKEPSLVLFFTSTIHSFEQLTSYFNEKYSNCDVVGVTTTGEIGPQGFSQHSLSAQSYSKDFGQVQAVLMNNIEKYPIFDRTKVLQSAKKLGIRLESPQIDKEGLAFIFPTGLVAGEEKMLSIVNSIFHHDGFPIFGGTAGDDEKFEKTIVSLNGQQTDKGGVVVFIKPYLEFYIQKENIFKSTGIELKITKADPEKRIVYEINNESAARVYARALGVSEQQLPRYFMKNPLGRCFNEELLIASPFRVESNGAIAFYCQVYQDAVVELLEPRDPVETLQTTLATFTSKFNRLEGVLACNCILRKLQFQEERLFPALNSELSQLPNLAGFSSYGEQLNKSLINQTLILIGFGK</sequence>
<evidence type="ECO:0000313" key="3">
    <source>
        <dbReference type="EMBL" id="MET4559276.1"/>
    </source>
</evidence>
<feature type="domain" description="FIST C-domain" evidence="2">
    <location>
        <begin position="232"/>
        <end position="362"/>
    </location>
</feature>
<dbReference type="PANTHER" id="PTHR40252:SF2">
    <property type="entry name" value="BLR0328 PROTEIN"/>
    <property type="match status" value="1"/>
</dbReference>
<dbReference type="EMBL" id="JBEPSB010000001">
    <property type="protein sequence ID" value="MET4559276.1"/>
    <property type="molecule type" value="Genomic_DNA"/>
</dbReference>
<reference evidence="3 4" key="1">
    <citation type="submission" date="2024-06" db="EMBL/GenBank/DDBJ databases">
        <title>Sorghum-associated microbial communities from plants grown in Nebraska, USA.</title>
        <authorList>
            <person name="Schachtman D."/>
        </authorList>
    </citation>
    <scope>NUCLEOTIDE SEQUENCE [LARGE SCALE GENOMIC DNA]</scope>
    <source>
        <strain evidence="3 4">736</strain>
    </source>
</reference>
<proteinExistence type="predicted"/>
<comment type="caution">
    <text evidence="3">The sequence shown here is derived from an EMBL/GenBank/DDBJ whole genome shotgun (WGS) entry which is preliminary data.</text>
</comment>
<dbReference type="PANTHER" id="PTHR40252">
    <property type="entry name" value="BLR0328 PROTEIN"/>
    <property type="match status" value="1"/>
</dbReference>
<dbReference type="InterPro" id="IPR013702">
    <property type="entry name" value="FIST_domain_N"/>
</dbReference>
<dbReference type="SMART" id="SM00897">
    <property type="entry name" value="FIST"/>
    <property type="match status" value="1"/>
</dbReference>
<dbReference type="Pfam" id="PF08495">
    <property type="entry name" value="FIST"/>
    <property type="match status" value="1"/>
</dbReference>
<name>A0ABV2PE99_9BACI</name>
<dbReference type="RefSeq" id="WP_354470808.1">
    <property type="nucleotide sequence ID" value="NZ_JBEPSB010000001.1"/>
</dbReference>
<dbReference type="SMART" id="SM01204">
    <property type="entry name" value="FIST_C"/>
    <property type="match status" value="1"/>
</dbReference>
<organism evidence="3 4">
    <name type="scientific">Lysinibacillus parviboronicapiens</name>
    <dbReference type="NCBI Taxonomy" id="436516"/>
    <lineage>
        <taxon>Bacteria</taxon>
        <taxon>Bacillati</taxon>
        <taxon>Bacillota</taxon>
        <taxon>Bacilli</taxon>
        <taxon>Bacillales</taxon>
        <taxon>Bacillaceae</taxon>
        <taxon>Lysinibacillus</taxon>
    </lineage>
</organism>
<evidence type="ECO:0008006" key="5">
    <source>
        <dbReference type="Google" id="ProtNLM"/>
    </source>
</evidence>
<evidence type="ECO:0000259" key="2">
    <source>
        <dbReference type="SMART" id="SM01204"/>
    </source>
</evidence>
<evidence type="ECO:0000313" key="4">
    <source>
        <dbReference type="Proteomes" id="UP001549363"/>
    </source>
</evidence>
<protein>
    <recommendedName>
        <fullName evidence="5">FIST domain-containing protein</fullName>
    </recommendedName>
</protein>
<accession>A0ABV2PE99</accession>